<feature type="compositionally biased region" description="Basic and acidic residues" evidence="1">
    <location>
        <begin position="43"/>
        <end position="54"/>
    </location>
</feature>
<dbReference type="Proteomes" id="UP000313359">
    <property type="component" value="Unassembled WGS sequence"/>
</dbReference>
<reference evidence="2" key="1">
    <citation type="journal article" date="2018" name="Genome Biol. Evol.">
        <title>Genomics and development of Lentinus tigrinus, a white-rot wood-decaying mushroom with dimorphic fruiting bodies.</title>
        <authorList>
            <person name="Wu B."/>
            <person name="Xu Z."/>
            <person name="Knudson A."/>
            <person name="Carlson A."/>
            <person name="Chen N."/>
            <person name="Kovaka S."/>
            <person name="LaButti K."/>
            <person name="Lipzen A."/>
            <person name="Pennachio C."/>
            <person name="Riley R."/>
            <person name="Schakwitz W."/>
            <person name="Umezawa K."/>
            <person name="Ohm R.A."/>
            <person name="Grigoriev I.V."/>
            <person name="Nagy L.G."/>
            <person name="Gibbons J."/>
            <person name="Hibbett D."/>
        </authorList>
    </citation>
    <scope>NUCLEOTIDE SEQUENCE [LARGE SCALE GENOMIC DNA]</scope>
    <source>
        <strain evidence="2">ALCF2SS1-6</strain>
    </source>
</reference>
<evidence type="ECO:0000313" key="3">
    <source>
        <dbReference type="Proteomes" id="UP000313359"/>
    </source>
</evidence>
<gene>
    <name evidence="2" type="ORF">L227DRAFT_607048</name>
</gene>
<dbReference type="AlphaFoldDB" id="A0A5C2SNZ6"/>
<name>A0A5C2SNZ6_9APHY</name>
<proteinExistence type="predicted"/>
<protein>
    <submittedName>
        <fullName evidence="2">Uncharacterized protein</fullName>
    </submittedName>
</protein>
<accession>A0A5C2SNZ6</accession>
<dbReference type="EMBL" id="ML122252">
    <property type="protein sequence ID" value="RPD65565.1"/>
    <property type="molecule type" value="Genomic_DNA"/>
</dbReference>
<evidence type="ECO:0000313" key="2">
    <source>
        <dbReference type="EMBL" id="RPD65565.1"/>
    </source>
</evidence>
<organism evidence="2 3">
    <name type="scientific">Lentinus tigrinus ALCF2SS1-6</name>
    <dbReference type="NCBI Taxonomy" id="1328759"/>
    <lineage>
        <taxon>Eukaryota</taxon>
        <taxon>Fungi</taxon>
        <taxon>Dikarya</taxon>
        <taxon>Basidiomycota</taxon>
        <taxon>Agaricomycotina</taxon>
        <taxon>Agaricomycetes</taxon>
        <taxon>Polyporales</taxon>
        <taxon>Polyporaceae</taxon>
        <taxon>Lentinus</taxon>
    </lineage>
</organism>
<keyword evidence="3" id="KW-1185">Reference proteome</keyword>
<sequence>MGSARRCARTTASDASYDRDHTLRRPHSSASLPTSCACVVDQNKSETSRKDGESSRASQQQVRKRHVALDVSQEPRKAVCIVSDDPFDAAVQPNDATDQLETGAPLRQAALDAIPRPHSIPPSFDFVSIFAPSLHLYDSYFQLFPHPLLLQAKRPRHSPA</sequence>
<feature type="region of interest" description="Disordered" evidence="1">
    <location>
        <begin position="1"/>
        <end position="69"/>
    </location>
</feature>
<evidence type="ECO:0000256" key="1">
    <source>
        <dbReference type="SAM" id="MobiDB-lite"/>
    </source>
</evidence>